<protein>
    <recommendedName>
        <fullName evidence="6">Protein-glutamate methylesterase/protein-glutamine glutaminase</fullName>
        <ecNumber evidence="6">3.1.1.61</ecNumber>
        <ecNumber evidence="6">3.5.1.44</ecNumber>
    </recommendedName>
</protein>
<evidence type="ECO:0000256" key="8">
    <source>
        <dbReference type="PROSITE-ProRule" id="PRU00169"/>
    </source>
</evidence>
<dbReference type="CDD" id="cd17541">
    <property type="entry name" value="REC_CheB-like"/>
    <property type="match status" value="1"/>
</dbReference>
<dbReference type="GO" id="GO:0008984">
    <property type="term" value="F:protein-glutamate methylesterase activity"/>
    <property type="evidence" value="ECO:0007669"/>
    <property type="project" value="UniProtKB-UniRule"/>
</dbReference>
<dbReference type="GO" id="GO:0032259">
    <property type="term" value="P:methylation"/>
    <property type="evidence" value="ECO:0007669"/>
    <property type="project" value="UniProtKB-KW"/>
</dbReference>
<keyword evidence="2 6" id="KW-0145">Chemotaxis</keyword>
<dbReference type="EMBL" id="JAJEPV010000004">
    <property type="protein sequence ID" value="MCC2118413.1"/>
    <property type="molecule type" value="Genomic_DNA"/>
</dbReference>
<dbReference type="InterPro" id="IPR001789">
    <property type="entry name" value="Sig_transdc_resp-reg_receiver"/>
</dbReference>
<evidence type="ECO:0000256" key="6">
    <source>
        <dbReference type="HAMAP-Rule" id="MF_00099"/>
    </source>
</evidence>
<dbReference type="GO" id="GO:0008168">
    <property type="term" value="F:methyltransferase activity"/>
    <property type="evidence" value="ECO:0007669"/>
    <property type="project" value="UniProtKB-KW"/>
</dbReference>
<dbReference type="Pfam" id="PF00072">
    <property type="entry name" value="Response_reg"/>
    <property type="match status" value="1"/>
</dbReference>
<dbReference type="InterPro" id="IPR035909">
    <property type="entry name" value="CheB_C"/>
</dbReference>
<dbReference type="GO" id="GO:0005737">
    <property type="term" value="C:cytoplasm"/>
    <property type="evidence" value="ECO:0007669"/>
    <property type="project" value="UniProtKB-SubCell"/>
</dbReference>
<comment type="caution">
    <text evidence="11">The sequence shown here is derived from an EMBL/GenBank/DDBJ whole genome shotgun (WGS) entry which is preliminary data.</text>
</comment>
<dbReference type="RefSeq" id="WP_118502498.1">
    <property type="nucleotide sequence ID" value="NZ_JAJEPV010000004.1"/>
</dbReference>
<dbReference type="Pfam" id="PF01339">
    <property type="entry name" value="CheB_methylest"/>
    <property type="match status" value="1"/>
</dbReference>
<dbReference type="HAMAP" id="MF_00099">
    <property type="entry name" value="CheB_chemtxs"/>
    <property type="match status" value="1"/>
</dbReference>
<dbReference type="SUPFAM" id="SSF52738">
    <property type="entry name" value="Methylesterase CheB, C-terminal domain"/>
    <property type="match status" value="1"/>
</dbReference>
<evidence type="ECO:0000313" key="12">
    <source>
        <dbReference type="Proteomes" id="UP001197795"/>
    </source>
</evidence>
<dbReference type="SUPFAM" id="SSF52172">
    <property type="entry name" value="CheY-like"/>
    <property type="match status" value="1"/>
</dbReference>
<dbReference type="AlphaFoldDB" id="A0AAE3A0U8"/>
<dbReference type="GO" id="GO:0050568">
    <property type="term" value="F:protein-glutamine glutaminase activity"/>
    <property type="evidence" value="ECO:0007669"/>
    <property type="project" value="UniProtKB-UniRule"/>
</dbReference>
<comment type="similarity">
    <text evidence="6">Belongs to the CheB family.</text>
</comment>
<comment type="catalytic activity">
    <reaction evidence="6">
        <text>L-glutaminyl-[protein] + H2O = L-glutamyl-[protein] + NH4(+)</text>
        <dbReference type="Rhea" id="RHEA:16441"/>
        <dbReference type="Rhea" id="RHEA-COMP:10207"/>
        <dbReference type="Rhea" id="RHEA-COMP:10208"/>
        <dbReference type="ChEBI" id="CHEBI:15377"/>
        <dbReference type="ChEBI" id="CHEBI:28938"/>
        <dbReference type="ChEBI" id="CHEBI:29973"/>
        <dbReference type="ChEBI" id="CHEBI:30011"/>
        <dbReference type="EC" id="3.5.1.44"/>
    </reaction>
</comment>
<dbReference type="InterPro" id="IPR011006">
    <property type="entry name" value="CheY-like_superfamily"/>
</dbReference>
<dbReference type="PIRSF" id="PIRSF000876">
    <property type="entry name" value="RR_chemtxs_CheB"/>
    <property type="match status" value="1"/>
</dbReference>
<feature type="active site" evidence="6 7">
    <location>
        <position position="176"/>
    </location>
</feature>
<dbReference type="PROSITE" id="PS50110">
    <property type="entry name" value="RESPONSE_REGULATORY"/>
    <property type="match status" value="1"/>
</dbReference>
<organism evidence="11 12">
    <name type="scientific">Waltera acetigignens</name>
    <dbReference type="NCBI Taxonomy" id="2981769"/>
    <lineage>
        <taxon>Bacteria</taxon>
        <taxon>Bacillati</taxon>
        <taxon>Bacillota</taxon>
        <taxon>Clostridia</taxon>
        <taxon>Lachnospirales</taxon>
        <taxon>Lachnospiraceae</taxon>
        <taxon>Waltera</taxon>
    </lineage>
</organism>
<dbReference type="EC" id="3.5.1.44" evidence="6"/>
<comment type="function">
    <text evidence="4">May play the central regulatory role in sporulation. It may be an element of the effector pathway responsible for the activation of sporulation genes in response to nutritional stress. Spo0A may act in concert with spo0H (a sigma factor) to control the expression of some genes that are critical to the sporulation process.</text>
</comment>
<feature type="domain" description="CheB-type methylesterase" evidence="10">
    <location>
        <begin position="164"/>
        <end position="359"/>
    </location>
</feature>
<dbReference type="CDD" id="cd16432">
    <property type="entry name" value="CheB_Rec"/>
    <property type="match status" value="1"/>
</dbReference>
<dbReference type="SMART" id="SM00448">
    <property type="entry name" value="REC"/>
    <property type="match status" value="1"/>
</dbReference>
<comment type="function">
    <text evidence="6">Involved in chemotaxis. Part of a chemotaxis signal transduction system that modulates chemotaxis in response to various stimuli. Catalyzes the demethylation of specific methylglutamate residues introduced into the chemoreceptors (methyl-accepting chemotaxis proteins or MCP) by CheR. Also mediates the irreversible deamidation of specific glutamine residues to glutamic acid.</text>
</comment>
<dbReference type="EC" id="3.1.1.61" evidence="6"/>
<comment type="PTM">
    <text evidence="6">Phosphorylated by CheA. Phosphorylation of the N-terminal regulatory domain activates the methylesterase activity.</text>
</comment>
<feature type="active site" evidence="6 7">
    <location>
        <position position="203"/>
    </location>
</feature>
<accession>A0AAE3A0U8</accession>
<dbReference type="Proteomes" id="UP001197795">
    <property type="component" value="Unassembled WGS sequence"/>
</dbReference>
<dbReference type="NCBIfam" id="NF001965">
    <property type="entry name" value="PRK00742.1"/>
    <property type="match status" value="1"/>
</dbReference>
<dbReference type="InterPro" id="IPR008248">
    <property type="entry name" value="CheB-like"/>
</dbReference>
<feature type="modified residue" description="4-aspartylphosphate" evidence="6 8">
    <location>
        <position position="55"/>
    </location>
</feature>
<dbReference type="GO" id="GO:0000156">
    <property type="term" value="F:phosphorelay response regulator activity"/>
    <property type="evidence" value="ECO:0007669"/>
    <property type="project" value="InterPro"/>
</dbReference>
<comment type="catalytic activity">
    <reaction evidence="5 6">
        <text>[protein]-L-glutamate 5-O-methyl ester + H2O = L-glutamyl-[protein] + methanol + H(+)</text>
        <dbReference type="Rhea" id="RHEA:23236"/>
        <dbReference type="Rhea" id="RHEA-COMP:10208"/>
        <dbReference type="Rhea" id="RHEA-COMP:10311"/>
        <dbReference type="ChEBI" id="CHEBI:15377"/>
        <dbReference type="ChEBI" id="CHEBI:15378"/>
        <dbReference type="ChEBI" id="CHEBI:17790"/>
        <dbReference type="ChEBI" id="CHEBI:29973"/>
        <dbReference type="ChEBI" id="CHEBI:82795"/>
        <dbReference type="EC" id="3.1.1.61"/>
    </reaction>
</comment>
<comment type="subcellular location">
    <subcellularLocation>
        <location evidence="6">Cytoplasm</location>
    </subcellularLocation>
</comment>
<evidence type="ECO:0000313" key="11">
    <source>
        <dbReference type="EMBL" id="MCC2118413.1"/>
    </source>
</evidence>
<evidence type="ECO:0000256" key="7">
    <source>
        <dbReference type="PROSITE-ProRule" id="PRU00050"/>
    </source>
</evidence>
<feature type="domain" description="Response regulatory" evidence="9">
    <location>
        <begin position="4"/>
        <end position="122"/>
    </location>
</feature>
<keyword evidence="11" id="KW-0808">Transferase</keyword>
<keyword evidence="6 8" id="KW-0597">Phosphoprotein</keyword>
<keyword evidence="12" id="KW-1185">Reference proteome</keyword>
<feature type="active site" evidence="6 7">
    <location>
        <position position="300"/>
    </location>
</feature>
<keyword evidence="1 6" id="KW-0963">Cytoplasm</keyword>
<evidence type="ECO:0000259" key="9">
    <source>
        <dbReference type="PROSITE" id="PS50110"/>
    </source>
</evidence>
<reference evidence="11 12" key="1">
    <citation type="submission" date="2021-10" db="EMBL/GenBank/DDBJ databases">
        <title>Anaerobic single-cell dispensing facilitates the cultivation of human gut bacteria.</title>
        <authorList>
            <person name="Afrizal A."/>
        </authorList>
    </citation>
    <scope>NUCLEOTIDE SEQUENCE [LARGE SCALE GENOMIC DNA]</scope>
    <source>
        <strain evidence="11 12">CLA-AA-H273</strain>
    </source>
</reference>
<dbReference type="PANTHER" id="PTHR42872:SF6">
    <property type="entry name" value="PROTEIN-GLUTAMATE METHYLESTERASE_PROTEIN-GLUTAMINE GLUTAMINASE"/>
    <property type="match status" value="1"/>
</dbReference>
<proteinExistence type="inferred from homology"/>
<keyword evidence="11" id="KW-0489">Methyltransferase</keyword>
<evidence type="ECO:0000256" key="4">
    <source>
        <dbReference type="ARBA" id="ARBA00024867"/>
    </source>
</evidence>
<dbReference type="InterPro" id="IPR000673">
    <property type="entry name" value="Sig_transdc_resp-reg_Me-estase"/>
</dbReference>
<evidence type="ECO:0000256" key="3">
    <source>
        <dbReference type="ARBA" id="ARBA00022801"/>
    </source>
</evidence>
<name>A0AAE3A0U8_9FIRM</name>
<evidence type="ECO:0000256" key="5">
    <source>
        <dbReference type="ARBA" id="ARBA00048267"/>
    </source>
</evidence>
<evidence type="ECO:0000256" key="2">
    <source>
        <dbReference type="ARBA" id="ARBA00022500"/>
    </source>
</evidence>
<dbReference type="GO" id="GO:0006935">
    <property type="term" value="P:chemotaxis"/>
    <property type="evidence" value="ECO:0007669"/>
    <property type="project" value="UniProtKB-UniRule"/>
</dbReference>
<dbReference type="Gene3D" id="3.40.50.180">
    <property type="entry name" value="Methylesterase CheB, C-terminal domain"/>
    <property type="match status" value="1"/>
</dbReference>
<evidence type="ECO:0000259" key="10">
    <source>
        <dbReference type="PROSITE" id="PS50122"/>
    </source>
</evidence>
<comment type="domain">
    <text evidence="6">Contains a C-terminal catalytic domain, and an N-terminal region which modulates catalytic activity.</text>
</comment>
<dbReference type="PANTHER" id="PTHR42872">
    <property type="entry name" value="PROTEIN-GLUTAMATE METHYLESTERASE/PROTEIN-GLUTAMINE GLUTAMINASE"/>
    <property type="match status" value="1"/>
</dbReference>
<sequence>MPKKILVVDDSALMRRVLCDIIDTDIRFQVADRAKDGLEAFDLLSRNSYDAVVLDVNMPRMNGLQLLQELRKYKIPARVMMASTDTKEGARTTLDALELGALDFVHKPDSAVDCRGENFRREFLRTLNVVANSKLPVFAEEAKLTEEKGTVKEMMKIINHHPVSVSGSKVVAIASSTGGPKSLQSVIPLLPANLDAPVLVVQHMPVGFTASLAERLDNLSQLHVKEAAEGEELKKGWVYIAMGGKHLNVVTSPAGRHTLHLSEEPYREGVRPCANYMYESLQTSRFDSVVCAVMTGMGADGTEGIGKLKASKKSYVIAQDQDTSVVFGMPKSIIAAGLADQVVPLDQIAQEIILHVGVVK</sequence>
<keyword evidence="3 6" id="KW-0378">Hydrolase</keyword>
<gene>
    <name evidence="6 11" type="primary">cheB</name>
    <name evidence="11" type="ORF">LKD75_02205</name>
</gene>
<dbReference type="PROSITE" id="PS50122">
    <property type="entry name" value="CHEB"/>
    <property type="match status" value="1"/>
</dbReference>
<dbReference type="Gene3D" id="3.40.50.2300">
    <property type="match status" value="1"/>
</dbReference>
<evidence type="ECO:0000256" key="1">
    <source>
        <dbReference type="ARBA" id="ARBA00022490"/>
    </source>
</evidence>